<dbReference type="AlphaFoldDB" id="A0A0K8J7Q0"/>
<dbReference type="InterPro" id="IPR043770">
    <property type="entry name" value="DUF5716_C"/>
</dbReference>
<dbReference type="RefSeq" id="WP_058258711.1">
    <property type="nucleotide sequence ID" value="NZ_DUPS01000019.1"/>
</dbReference>
<proteinExistence type="predicted"/>
<name>A0A0K8J7Q0_9FIRM</name>
<dbReference type="EMBL" id="LN879430">
    <property type="protein sequence ID" value="CUH93469.1"/>
    <property type="molecule type" value="Genomic_DNA"/>
</dbReference>
<dbReference type="OrthoDB" id="1918132at2"/>
<sequence length="418" mass="47624">MNSPRKLIVGYDLCDDYSQISCFSYKTFEPIPIGPDEDEDNPLIPTALALNEAGVWVYGNEAISCAQNGSGILVDKLLTKLKNQEELNFHGQSYSAVKLLEKYFRRTLTLLKSYFPTEVITKLVVTISDMDPVIIEGIYEALYMLGIEKDRAAVISHGSSFMYYALSQDKELWLNDVGLFDFNEDGLCFYKIDINRRLNPMVAVLEKRDFSETLNYSILKSKNIDLSYTFETIAKTALYKQIISTLYFTGRGFQGDWPNEVIKSLCPGRRVFMGQNLYTKGACYGAKELSGDKKLDNIILLDNDMITSSIWIRAYLDGNIQELLLTEAALPWYEVNSEIDLIPDETWEIEIIFKNVMTKEIISERIPINLPKRPNRMTRLRINISCIDKSKVKLTITDLGFGDMYPATGNSAEYVIEI</sequence>
<protein>
    <recommendedName>
        <fullName evidence="1">DUF5716 domain-containing protein</fullName>
    </recommendedName>
</protein>
<accession>A0A0K8J7Q0</accession>
<organism evidence="2 3">
    <name type="scientific">Herbinix luporum</name>
    <dbReference type="NCBI Taxonomy" id="1679721"/>
    <lineage>
        <taxon>Bacteria</taxon>
        <taxon>Bacillati</taxon>
        <taxon>Bacillota</taxon>
        <taxon>Clostridia</taxon>
        <taxon>Lachnospirales</taxon>
        <taxon>Lachnospiraceae</taxon>
        <taxon>Herbinix</taxon>
    </lineage>
</organism>
<gene>
    <name evidence="2" type="ORF">SD1D_1931</name>
</gene>
<evidence type="ECO:0000313" key="2">
    <source>
        <dbReference type="EMBL" id="CUH93469.1"/>
    </source>
</evidence>
<dbReference type="Gene3D" id="3.30.420.40">
    <property type="match status" value="1"/>
</dbReference>
<reference evidence="3" key="1">
    <citation type="submission" date="2015-09" db="EMBL/GenBank/DDBJ databases">
        <authorList>
            <person name="Wibberg D."/>
        </authorList>
    </citation>
    <scope>NUCLEOTIDE SEQUENCE [LARGE SCALE GENOMIC DNA]</scope>
    <source>
        <strain evidence="3">SD1D</strain>
    </source>
</reference>
<evidence type="ECO:0000259" key="1">
    <source>
        <dbReference type="Pfam" id="PF18980"/>
    </source>
</evidence>
<dbReference type="KEGG" id="hsd:SD1D_1931"/>
<evidence type="ECO:0000313" key="3">
    <source>
        <dbReference type="Proteomes" id="UP000196053"/>
    </source>
</evidence>
<feature type="domain" description="DUF5716" evidence="1">
    <location>
        <begin position="122"/>
        <end position="418"/>
    </location>
</feature>
<dbReference type="Pfam" id="PF18980">
    <property type="entry name" value="DUF5716_C"/>
    <property type="match status" value="1"/>
</dbReference>
<keyword evidence="3" id="KW-1185">Reference proteome</keyword>
<dbReference type="Proteomes" id="UP000196053">
    <property type="component" value="Chromosome I"/>
</dbReference>